<dbReference type="Proteomes" id="UP000054653">
    <property type="component" value="Unassembled WGS sequence"/>
</dbReference>
<reference evidence="1 2" key="1">
    <citation type="submission" date="2015-01" db="EMBL/GenBank/DDBJ databases">
        <title>Evolution of Trichinella species and genotypes.</title>
        <authorList>
            <person name="Korhonen P.K."/>
            <person name="Edoardo P."/>
            <person name="Giuseppe L.R."/>
            <person name="Gasser R.B."/>
        </authorList>
    </citation>
    <scope>NUCLEOTIDE SEQUENCE [LARGE SCALE GENOMIC DNA]</scope>
    <source>
        <strain evidence="1">ISS120</strain>
    </source>
</reference>
<dbReference type="EMBL" id="JYDI01000285">
    <property type="protein sequence ID" value="KRY46483.1"/>
    <property type="molecule type" value="Genomic_DNA"/>
</dbReference>
<sequence>MHAVLRRHSIKTAVNVQMNPLMDSWGIFVRSTEHRKVKIYVVGLLGWAPPHFRKPRVKSWNSKNSVHDGIKVYY</sequence>
<proteinExistence type="predicted"/>
<organism evidence="1 2">
    <name type="scientific">Trichinella britovi</name>
    <name type="common">Parasitic roundworm</name>
    <dbReference type="NCBI Taxonomy" id="45882"/>
    <lineage>
        <taxon>Eukaryota</taxon>
        <taxon>Metazoa</taxon>
        <taxon>Ecdysozoa</taxon>
        <taxon>Nematoda</taxon>
        <taxon>Enoplea</taxon>
        <taxon>Dorylaimia</taxon>
        <taxon>Trichinellida</taxon>
        <taxon>Trichinellidae</taxon>
        <taxon>Trichinella</taxon>
    </lineage>
</organism>
<evidence type="ECO:0000313" key="2">
    <source>
        <dbReference type="Proteomes" id="UP000054653"/>
    </source>
</evidence>
<name>A0A0V1CCN2_TRIBR</name>
<protein>
    <submittedName>
        <fullName evidence="1">Uncharacterized protein</fullName>
    </submittedName>
</protein>
<comment type="caution">
    <text evidence="1">The sequence shown here is derived from an EMBL/GenBank/DDBJ whole genome shotgun (WGS) entry which is preliminary data.</text>
</comment>
<evidence type="ECO:0000313" key="1">
    <source>
        <dbReference type="EMBL" id="KRY46483.1"/>
    </source>
</evidence>
<accession>A0A0V1CCN2</accession>
<gene>
    <name evidence="1" type="ORF">T03_330</name>
</gene>
<dbReference type="AlphaFoldDB" id="A0A0V1CCN2"/>
<keyword evidence="2" id="KW-1185">Reference proteome</keyword>